<dbReference type="Proteomes" id="UP000241362">
    <property type="component" value="Unassembled WGS sequence"/>
</dbReference>
<reference evidence="1 2" key="1">
    <citation type="submission" date="2018-03" db="EMBL/GenBank/DDBJ databases">
        <title>Rhodobacter blasticus.</title>
        <authorList>
            <person name="Meyer T.E."/>
            <person name="Miller S."/>
            <person name="Lodha T."/>
            <person name="Gandham S."/>
            <person name="Chintalapati S."/>
            <person name="Chintalapati V.R."/>
        </authorList>
    </citation>
    <scope>NUCLEOTIDE SEQUENCE [LARGE SCALE GENOMIC DNA]</scope>
    <source>
        <strain evidence="1 2">DSM 2131</strain>
    </source>
</reference>
<protein>
    <recommendedName>
        <fullName evidence="3">DUF2513 domain-containing protein</fullName>
    </recommendedName>
</protein>
<dbReference type="AlphaFoldDB" id="A0A2T4JBQ1"/>
<evidence type="ECO:0000313" key="2">
    <source>
        <dbReference type="Proteomes" id="UP000241362"/>
    </source>
</evidence>
<evidence type="ECO:0008006" key="3">
    <source>
        <dbReference type="Google" id="ProtNLM"/>
    </source>
</evidence>
<accession>A0A2T4JBQ1</accession>
<comment type="caution">
    <text evidence="1">The sequence shown here is derived from an EMBL/GenBank/DDBJ whole genome shotgun (WGS) entry which is preliminary data.</text>
</comment>
<organism evidence="1 2">
    <name type="scientific">Fuscovulum blasticum DSM 2131</name>
    <dbReference type="NCBI Taxonomy" id="1188250"/>
    <lineage>
        <taxon>Bacteria</taxon>
        <taxon>Pseudomonadati</taxon>
        <taxon>Pseudomonadota</taxon>
        <taxon>Alphaproteobacteria</taxon>
        <taxon>Rhodobacterales</taxon>
        <taxon>Paracoccaceae</taxon>
        <taxon>Pseudogemmobacter</taxon>
    </lineage>
</organism>
<dbReference type="EMBL" id="PZKE01000004">
    <property type="protein sequence ID" value="PTE15238.1"/>
    <property type="molecule type" value="Genomic_DNA"/>
</dbReference>
<dbReference type="Pfam" id="PF10711">
    <property type="entry name" value="DUF2513"/>
    <property type="match status" value="1"/>
</dbReference>
<sequence>MAGLRLRHGHRPHRHAEIRHPRPARLLRKRPALAQALRLQRAGRARPAGRAEPVRRDEEHIRKLLLEYESEDDWLLLMPGTTTDATPDELKERYHILLMMDAGLLAIVGSGAFRITNSGHDYLEAIRDDGIWKKTLAVVAETGGNATLELIKTLALGLLKAKIEQHTGLKL</sequence>
<gene>
    <name evidence="1" type="ORF">C5F44_05340</name>
</gene>
<dbReference type="InterPro" id="IPR019650">
    <property type="entry name" value="DUF2513"/>
</dbReference>
<proteinExistence type="predicted"/>
<evidence type="ECO:0000313" key="1">
    <source>
        <dbReference type="EMBL" id="PTE15238.1"/>
    </source>
</evidence>
<keyword evidence="2" id="KW-1185">Reference proteome</keyword>
<name>A0A2T4JBQ1_FUSBL</name>